<keyword evidence="3" id="KW-1185">Reference proteome</keyword>
<evidence type="ECO:0000313" key="2">
    <source>
        <dbReference type="EMBL" id="RKP10642.1"/>
    </source>
</evidence>
<proteinExistence type="predicted"/>
<dbReference type="Pfam" id="PF03765">
    <property type="entry name" value="CRAL_TRIO_N"/>
    <property type="match status" value="1"/>
</dbReference>
<dbReference type="InterPro" id="IPR036273">
    <property type="entry name" value="CRAL/TRIO_N_dom_sf"/>
</dbReference>
<dbReference type="InterPro" id="IPR001251">
    <property type="entry name" value="CRAL-TRIO_dom"/>
</dbReference>
<dbReference type="SMART" id="SM01100">
    <property type="entry name" value="CRAL_TRIO_N"/>
    <property type="match status" value="1"/>
</dbReference>
<dbReference type="InterPro" id="IPR052578">
    <property type="entry name" value="PI_Transfer_CRAL-TRIO"/>
</dbReference>
<dbReference type="SMART" id="SM00516">
    <property type="entry name" value="SEC14"/>
    <property type="match status" value="1"/>
</dbReference>
<dbReference type="SUPFAM" id="SSF46938">
    <property type="entry name" value="CRAL/TRIO N-terminal domain"/>
    <property type="match status" value="1"/>
</dbReference>
<dbReference type="PROSITE" id="PS50191">
    <property type="entry name" value="CRAL_TRIO"/>
    <property type="match status" value="1"/>
</dbReference>
<evidence type="ECO:0000313" key="3">
    <source>
        <dbReference type="Proteomes" id="UP000271241"/>
    </source>
</evidence>
<name>A0A4P9XX99_9FUNG</name>
<dbReference type="PANTHER" id="PTHR45824:SF29">
    <property type="entry name" value="GH16843P"/>
    <property type="match status" value="1"/>
</dbReference>
<dbReference type="STRING" id="78915.A0A4P9XX99"/>
<dbReference type="SUPFAM" id="SSF52087">
    <property type="entry name" value="CRAL/TRIO domain"/>
    <property type="match status" value="1"/>
</dbReference>
<dbReference type="InterPro" id="IPR036865">
    <property type="entry name" value="CRAL-TRIO_dom_sf"/>
</dbReference>
<dbReference type="Pfam" id="PF00650">
    <property type="entry name" value="CRAL_TRIO"/>
    <property type="match status" value="1"/>
</dbReference>
<dbReference type="CDD" id="cd00170">
    <property type="entry name" value="SEC14"/>
    <property type="match status" value="1"/>
</dbReference>
<evidence type="ECO:0000259" key="1">
    <source>
        <dbReference type="PROSITE" id="PS50191"/>
    </source>
</evidence>
<gene>
    <name evidence="2" type="ORF">THASP1DRAFT_12544</name>
</gene>
<dbReference type="GO" id="GO:0008526">
    <property type="term" value="F:phosphatidylinositol transfer activity"/>
    <property type="evidence" value="ECO:0007669"/>
    <property type="project" value="TreeGrafter"/>
</dbReference>
<dbReference type="InterPro" id="IPR011074">
    <property type="entry name" value="CRAL/TRIO_N_dom"/>
</dbReference>
<dbReference type="AlphaFoldDB" id="A0A4P9XX99"/>
<accession>A0A4P9XX99</accession>
<reference evidence="3" key="1">
    <citation type="journal article" date="2018" name="Nat. Microbiol.">
        <title>Leveraging single-cell genomics to expand the fungal tree of life.</title>
        <authorList>
            <person name="Ahrendt S.R."/>
            <person name="Quandt C.A."/>
            <person name="Ciobanu D."/>
            <person name="Clum A."/>
            <person name="Salamov A."/>
            <person name="Andreopoulos B."/>
            <person name="Cheng J.F."/>
            <person name="Woyke T."/>
            <person name="Pelin A."/>
            <person name="Henrissat B."/>
            <person name="Reynolds N.K."/>
            <person name="Benny G.L."/>
            <person name="Smith M.E."/>
            <person name="James T.Y."/>
            <person name="Grigoriev I.V."/>
        </authorList>
    </citation>
    <scope>NUCLEOTIDE SEQUENCE [LARGE SCALE GENOMIC DNA]</scope>
    <source>
        <strain evidence="3">RSA 1356</strain>
    </source>
</reference>
<dbReference type="OrthoDB" id="75724at2759"/>
<feature type="domain" description="CRAL-TRIO" evidence="1">
    <location>
        <begin position="92"/>
        <end position="276"/>
    </location>
</feature>
<organism evidence="2 3">
    <name type="scientific">Thamnocephalis sphaerospora</name>
    <dbReference type="NCBI Taxonomy" id="78915"/>
    <lineage>
        <taxon>Eukaryota</taxon>
        <taxon>Fungi</taxon>
        <taxon>Fungi incertae sedis</taxon>
        <taxon>Zoopagomycota</taxon>
        <taxon>Zoopagomycotina</taxon>
        <taxon>Zoopagomycetes</taxon>
        <taxon>Zoopagales</taxon>
        <taxon>Sigmoideomycetaceae</taxon>
        <taxon>Thamnocephalis</taxon>
    </lineage>
</organism>
<sequence length="318" mass="35582">MLRLPSEFKPEALPATLPCAQPLDAEQQDKLAALRVQAETLAAAHPDDAAWLTDACLLRYLRAARWQVAKAAERLGNTLAWRRERRPHVLDPDYVMPEAATGKIFVNGFDRYGRPVIYLVPRRENTKPSRRQMDHLIFFLERAIAAMPPGVEQVTLIIDFTGASLFNSPGAGVAKETANMLEQHYPERLGSAYIVGAPWFFGQVFKLVSPFLDTVTRDKINFVDLKHKPEEPKSTKEAGVEQNGEWTPAGVPSPMWDIIPPEMLDATIGGRYVFRHEMPTYWEHLLAETVHYSPELPPGVSATDVANGTVNGVRTEMN</sequence>
<protein>
    <submittedName>
        <fullName evidence="2">CRAL-TRIO domain-containing protein</fullName>
    </submittedName>
</protein>
<dbReference type="Proteomes" id="UP000271241">
    <property type="component" value="Unassembled WGS sequence"/>
</dbReference>
<dbReference type="EMBL" id="KZ992443">
    <property type="protein sequence ID" value="RKP10642.1"/>
    <property type="molecule type" value="Genomic_DNA"/>
</dbReference>
<dbReference type="Gene3D" id="3.40.525.10">
    <property type="entry name" value="CRAL-TRIO lipid binding domain"/>
    <property type="match status" value="1"/>
</dbReference>
<dbReference type="PANTHER" id="PTHR45824">
    <property type="entry name" value="GH16843P"/>
    <property type="match status" value="1"/>
</dbReference>